<evidence type="ECO:0000256" key="2">
    <source>
        <dbReference type="ARBA" id="ARBA00022748"/>
    </source>
</evidence>
<organism evidence="5 6">
    <name type="scientific">Peptoniphilus ovalis</name>
    <dbReference type="NCBI Taxonomy" id="2841503"/>
    <lineage>
        <taxon>Bacteria</taxon>
        <taxon>Bacillati</taxon>
        <taxon>Bacillota</taxon>
        <taxon>Tissierellia</taxon>
        <taxon>Tissierellales</taxon>
        <taxon>Peptoniphilaceae</taxon>
        <taxon>Peptoniphilus</taxon>
    </lineage>
</organism>
<dbReference type="Proteomes" id="UP000783742">
    <property type="component" value="Unassembled WGS sequence"/>
</dbReference>
<feature type="domain" description="Thioredoxin" evidence="4">
    <location>
        <begin position="51"/>
        <end position="198"/>
    </location>
</feature>
<feature type="chain" id="PRO_5045128731" evidence="3">
    <location>
        <begin position="20"/>
        <end position="198"/>
    </location>
</feature>
<gene>
    <name evidence="5" type="ORF">KQI68_09930</name>
</gene>
<dbReference type="InterPro" id="IPR017937">
    <property type="entry name" value="Thioredoxin_CS"/>
</dbReference>
<dbReference type="PROSITE" id="PS00194">
    <property type="entry name" value="THIOREDOXIN_1"/>
    <property type="match status" value="1"/>
</dbReference>
<comment type="caution">
    <text evidence="5">The sequence shown here is derived from an EMBL/GenBank/DDBJ whole genome shotgun (WGS) entry which is preliminary data.</text>
</comment>
<evidence type="ECO:0000256" key="3">
    <source>
        <dbReference type="SAM" id="SignalP"/>
    </source>
</evidence>
<sequence>MKKFTKIMSILMISMTLFACSKKEPTEIAGTNTTKNSQESTNVTNKANTIDLIERPFETFNFQTIDIKTGEIVKSEDVYNKPYTMINIWATYCGPCKKELPDLQKLYENYGDKINILGIVADTNANMTTNVEEALAIMKDAGVEYVNIMPNPTMEEDMSKITAFPTTIFVDDKGNVVGGYLGAYEYDRVAATIDELLK</sequence>
<evidence type="ECO:0000259" key="4">
    <source>
        <dbReference type="PROSITE" id="PS51352"/>
    </source>
</evidence>
<evidence type="ECO:0000256" key="1">
    <source>
        <dbReference type="ARBA" id="ARBA00004196"/>
    </source>
</evidence>
<dbReference type="InterPro" id="IPR013740">
    <property type="entry name" value="Redoxin"/>
</dbReference>
<dbReference type="PANTHER" id="PTHR42852">
    <property type="entry name" value="THIOL:DISULFIDE INTERCHANGE PROTEIN DSBE"/>
    <property type="match status" value="1"/>
</dbReference>
<protein>
    <submittedName>
        <fullName evidence="5">TlpA family protein disulfide reductase</fullName>
    </submittedName>
</protein>
<proteinExistence type="predicted"/>
<keyword evidence="6" id="KW-1185">Reference proteome</keyword>
<evidence type="ECO:0000313" key="5">
    <source>
        <dbReference type="EMBL" id="MBU5670148.1"/>
    </source>
</evidence>
<feature type="signal peptide" evidence="3">
    <location>
        <begin position="1"/>
        <end position="19"/>
    </location>
</feature>
<dbReference type="PROSITE" id="PS51352">
    <property type="entry name" value="THIOREDOXIN_2"/>
    <property type="match status" value="1"/>
</dbReference>
<keyword evidence="3" id="KW-0732">Signal</keyword>
<reference evidence="5 6" key="1">
    <citation type="submission" date="2021-06" db="EMBL/GenBank/DDBJ databases">
        <authorList>
            <person name="Sun Q."/>
            <person name="Li D."/>
        </authorList>
    </citation>
    <scope>NUCLEOTIDE SEQUENCE [LARGE SCALE GENOMIC DNA]</scope>
    <source>
        <strain evidence="5 6">MSJ-1</strain>
    </source>
</reference>
<dbReference type="InterPro" id="IPR050553">
    <property type="entry name" value="Thioredoxin_ResA/DsbE_sf"/>
</dbReference>
<keyword evidence="2" id="KW-0201">Cytochrome c-type biogenesis</keyword>
<dbReference type="EMBL" id="JAHLQO010000007">
    <property type="protein sequence ID" value="MBU5670148.1"/>
    <property type="molecule type" value="Genomic_DNA"/>
</dbReference>
<dbReference type="InterPro" id="IPR013766">
    <property type="entry name" value="Thioredoxin_domain"/>
</dbReference>
<dbReference type="Pfam" id="PF08534">
    <property type="entry name" value="Redoxin"/>
    <property type="match status" value="1"/>
</dbReference>
<dbReference type="CDD" id="cd02966">
    <property type="entry name" value="TlpA_like_family"/>
    <property type="match status" value="1"/>
</dbReference>
<accession>A0ABS6FIZ1</accession>
<name>A0ABS6FIZ1_9FIRM</name>
<dbReference type="PROSITE" id="PS51257">
    <property type="entry name" value="PROKAR_LIPOPROTEIN"/>
    <property type="match status" value="1"/>
</dbReference>
<comment type="subcellular location">
    <subcellularLocation>
        <location evidence="1">Cell envelope</location>
    </subcellularLocation>
</comment>
<dbReference type="RefSeq" id="WP_216549972.1">
    <property type="nucleotide sequence ID" value="NZ_JAHLQO010000007.1"/>
</dbReference>
<dbReference type="PANTHER" id="PTHR42852:SF13">
    <property type="entry name" value="PROTEIN DIPZ"/>
    <property type="match status" value="1"/>
</dbReference>
<evidence type="ECO:0000313" key="6">
    <source>
        <dbReference type="Proteomes" id="UP000783742"/>
    </source>
</evidence>